<dbReference type="GO" id="GO:0005829">
    <property type="term" value="C:cytosol"/>
    <property type="evidence" value="ECO:0007669"/>
    <property type="project" value="TreeGrafter"/>
</dbReference>
<keyword evidence="4 6" id="KW-0479">Metal-binding</keyword>
<dbReference type="HOGENOM" id="CLU_015857_0_1_0"/>
<dbReference type="GO" id="GO:0046872">
    <property type="term" value="F:metal ion binding"/>
    <property type="evidence" value="ECO:0007669"/>
    <property type="project" value="UniProtKB-UniRule"/>
</dbReference>
<evidence type="ECO:0000313" key="10">
    <source>
        <dbReference type="Proteomes" id="UP000002975"/>
    </source>
</evidence>
<dbReference type="EC" id="3.4.11.18" evidence="6 7"/>
<dbReference type="GO" id="GO:0070006">
    <property type="term" value="F:metalloaminopeptidase activity"/>
    <property type="evidence" value="ECO:0007669"/>
    <property type="project" value="UniProtKB-UniRule"/>
</dbReference>
<reference evidence="9 10" key="1">
    <citation type="submission" date="2009-02" db="EMBL/GenBank/DDBJ databases">
        <title>The Genome Sequence of Fusobacterium sp. 3_1_5R.</title>
        <authorList>
            <consortium name="The Broad Institute Genome Sequencing Platform"/>
            <person name="Ward D."/>
            <person name="Young S.K."/>
            <person name="Kodira C.D."/>
            <person name="Zeng Q."/>
            <person name="Koehrsen M."/>
            <person name="Alvarado L."/>
            <person name="Berlin A."/>
            <person name="Borenstein D."/>
            <person name="Chen Z."/>
            <person name="Engels R."/>
            <person name="Freedman E."/>
            <person name="Gellesch M."/>
            <person name="Goldberg J."/>
            <person name="Griggs A."/>
            <person name="Gujja S."/>
            <person name="Heiman D."/>
            <person name="Hepburn T."/>
            <person name="Howarth C."/>
            <person name="Jen D."/>
            <person name="Larson L."/>
            <person name="Lewis B."/>
            <person name="Mehta T."/>
            <person name="Park D."/>
            <person name="Pearson M."/>
            <person name="Roberts A."/>
            <person name="Saif S."/>
            <person name="Shea T."/>
            <person name="Shenoy N."/>
            <person name="Sisk P."/>
            <person name="Stolte C."/>
            <person name="Sykes S."/>
            <person name="Walk T."/>
            <person name="White J."/>
            <person name="Yandava C."/>
            <person name="Allen-Vercoe E."/>
            <person name="Strauss J."/>
            <person name="Ambrose C."/>
            <person name="Lander E."/>
            <person name="Nusbaum C."/>
            <person name="Galagan J."/>
            <person name="Birren B."/>
        </authorList>
    </citation>
    <scope>NUCLEOTIDE SEQUENCE [LARGE SCALE GENOMIC DNA]</scope>
    <source>
        <strain evidence="9 10">3_1_5R</strain>
    </source>
</reference>
<dbReference type="SUPFAM" id="SSF55920">
    <property type="entry name" value="Creatinase/aminopeptidase"/>
    <property type="match status" value="1"/>
</dbReference>
<feature type="binding site" evidence="6">
    <location>
        <position position="98"/>
    </location>
    <ligand>
        <name>a divalent metal cation</name>
        <dbReference type="ChEBI" id="CHEBI:60240"/>
        <label>1</label>
    </ligand>
</feature>
<evidence type="ECO:0000259" key="8">
    <source>
        <dbReference type="Pfam" id="PF00557"/>
    </source>
</evidence>
<feature type="binding site" evidence="6">
    <location>
        <position position="172"/>
    </location>
    <ligand>
        <name>a divalent metal cation</name>
        <dbReference type="ChEBI" id="CHEBI:60240"/>
        <label>2</label>
        <note>catalytic</note>
    </ligand>
</feature>
<feature type="binding site" evidence="6">
    <location>
        <position position="109"/>
    </location>
    <ligand>
        <name>a divalent metal cation</name>
        <dbReference type="ChEBI" id="CHEBI:60240"/>
        <label>2</label>
        <note>catalytic</note>
    </ligand>
</feature>
<protein>
    <recommendedName>
        <fullName evidence="6 7">Methionine aminopeptidase</fullName>
        <shortName evidence="6">MAP</shortName>
        <shortName evidence="6">MetAP</shortName>
        <ecNumber evidence="6 7">3.4.11.18</ecNumber>
    </recommendedName>
    <alternativeName>
        <fullName evidence="6">Peptidase M</fullName>
    </alternativeName>
</protein>
<dbReference type="Gene3D" id="3.90.230.10">
    <property type="entry name" value="Creatinase/methionine aminopeptidase superfamily"/>
    <property type="match status" value="1"/>
</dbReference>
<feature type="binding site" evidence="6">
    <location>
        <position position="236"/>
    </location>
    <ligand>
        <name>a divalent metal cation</name>
        <dbReference type="ChEBI" id="CHEBI:60240"/>
        <label>1</label>
    </ligand>
</feature>
<evidence type="ECO:0000256" key="4">
    <source>
        <dbReference type="ARBA" id="ARBA00022723"/>
    </source>
</evidence>
<feature type="binding site" evidence="6">
    <location>
        <position position="236"/>
    </location>
    <ligand>
        <name>a divalent metal cation</name>
        <dbReference type="ChEBI" id="CHEBI:60240"/>
        <label>2</label>
        <note>catalytic</note>
    </ligand>
</feature>
<evidence type="ECO:0000256" key="3">
    <source>
        <dbReference type="ARBA" id="ARBA00022670"/>
    </source>
</evidence>
<comment type="subunit">
    <text evidence="6">Monomer.</text>
</comment>
<keyword evidence="3 6" id="KW-0645">Protease</keyword>
<comment type="function">
    <text evidence="1 6">Removes the N-terminal methionine from nascent proteins. The N-terminal methionine is often cleaved when the second residue in the primary sequence is small and uncharged (Met-Ala-, Cys, Gly, Pro, Ser, Thr, or Val). Requires deformylation of the N(alpha)-formylated initiator methionine before it can be hydrolyzed.</text>
</comment>
<dbReference type="OrthoDB" id="9802055at2"/>
<comment type="cofactor">
    <cofactor evidence="6">
        <name>Co(2+)</name>
        <dbReference type="ChEBI" id="CHEBI:48828"/>
    </cofactor>
    <cofactor evidence="6">
        <name>Zn(2+)</name>
        <dbReference type="ChEBI" id="CHEBI:29105"/>
    </cofactor>
    <cofactor evidence="6">
        <name>Mn(2+)</name>
        <dbReference type="ChEBI" id="CHEBI:29035"/>
    </cofactor>
    <cofactor evidence="6">
        <name>Fe(2+)</name>
        <dbReference type="ChEBI" id="CHEBI:29033"/>
    </cofactor>
    <text evidence="6">Binds 2 divalent metal cations per subunit. Has a high-affinity and a low affinity metal-binding site. The true nature of the physiological cofactor is under debate. The enzyme is active with cobalt, zinc, manganese or divalent iron ions. Most likely, methionine aminopeptidases function as mononuclear Fe(2+)-metalloproteases under physiological conditions, and the catalytically relevant metal-binding site has been assigned to the histidine-containing high-affinity site.</text>
</comment>
<name>E5BIH0_9FUSO</name>
<evidence type="ECO:0000313" key="9">
    <source>
        <dbReference type="EMBL" id="EFS22293.1"/>
    </source>
</evidence>
<dbReference type="GO" id="GO:0004239">
    <property type="term" value="F:initiator methionyl aminopeptidase activity"/>
    <property type="evidence" value="ECO:0007669"/>
    <property type="project" value="UniProtKB-UniRule"/>
</dbReference>
<organism evidence="9 10">
    <name type="scientific">Fusobacterium gonidiaformans 3-1-5R</name>
    <dbReference type="NCBI Taxonomy" id="469605"/>
    <lineage>
        <taxon>Bacteria</taxon>
        <taxon>Fusobacteriati</taxon>
        <taxon>Fusobacteriota</taxon>
        <taxon>Fusobacteriia</taxon>
        <taxon>Fusobacteriales</taxon>
        <taxon>Fusobacteriaceae</taxon>
        <taxon>Fusobacterium</taxon>
    </lineage>
</organism>
<dbReference type="GO" id="GO:0006508">
    <property type="term" value="P:proteolysis"/>
    <property type="evidence" value="ECO:0007669"/>
    <property type="project" value="UniProtKB-KW"/>
</dbReference>
<feature type="binding site" evidence="6">
    <location>
        <position position="81"/>
    </location>
    <ligand>
        <name>substrate</name>
    </ligand>
</feature>
<dbReference type="PANTHER" id="PTHR43330:SF27">
    <property type="entry name" value="METHIONINE AMINOPEPTIDASE"/>
    <property type="match status" value="1"/>
</dbReference>
<keyword evidence="10" id="KW-1185">Reference proteome</keyword>
<feature type="binding site" evidence="6">
    <location>
        <position position="179"/>
    </location>
    <ligand>
        <name>substrate</name>
    </ligand>
</feature>
<feature type="binding site" evidence="6">
    <location>
        <position position="205"/>
    </location>
    <ligand>
        <name>a divalent metal cation</name>
        <dbReference type="ChEBI" id="CHEBI:60240"/>
        <label>2</label>
        <note>catalytic</note>
    </ligand>
</feature>
<gene>
    <name evidence="6 9" type="primary">map</name>
    <name evidence="9" type="ORF">FSBG_01790</name>
</gene>
<keyword evidence="2 6" id="KW-0031">Aminopeptidase</keyword>
<dbReference type="InterPro" id="IPR002467">
    <property type="entry name" value="Pept_M24A_MAP1"/>
</dbReference>
<dbReference type="CDD" id="cd01086">
    <property type="entry name" value="MetAP1"/>
    <property type="match status" value="1"/>
</dbReference>
<dbReference type="RefSeq" id="WP_008802325.1">
    <property type="nucleotide sequence ID" value="NZ_GG657975.1"/>
</dbReference>
<dbReference type="AlphaFoldDB" id="E5BIH0"/>
<keyword evidence="5 6" id="KW-0378">Hydrolase</keyword>
<dbReference type="Proteomes" id="UP000002975">
    <property type="component" value="Unassembled WGS sequence"/>
</dbReference>
<evidence type="ECO:0000256" key="2">
    <source>
        <dbReference type="ARBA" id="ARBA00022438"/>
    </source>
</evidence>
<dbReference type="HAMAP" id="MF_01974">
    <property type="entry name" value="MetAP_1"/>
    <property type="match status" value="1"/>
</dbReference>
<dbReference type="EMBL" id="GG657975">
    <property type="protein sequence ID" value="EFS22293.1"/>
    <property type="molecule type" value="Genomic_DNA"/>
</dbReference>
<dbReference type="NCBIfam" id="TIGR00500">
    <property type="entry name" value="met_pdase_I"/>
    <property type="match status" value="1"/>
</dbReference>
<evidence type="ECO:0000256" key="5">
    <source>
        <dbReference type="ARBA" id="ARBA00022801"/>
    </source>
</evidence>
<dbReference type="InterPro" id="IPR000994">
    <property type="entry name" value="Pept_M24"/>
</dbReference>
<feature type="binding site" evidence="6">
    <location>
        <position position="109"/>
    </location>
    <ligand>
        <name>a divalent metal cation</name>
        <dbReference type="ChEBI" id="CHEBI:60240"/>
        <label>1</label>
    </ligand>
</feature>
<evidence type="ECO:0000256" key="6">
    <source>
        <dbReference type="HAMAP-Rule" id="MF_01974"/>
    </source>
</evidence>
<proteinExistence type="inferred from homology"/>
<comment type="similarity">
    <text evidence="6">Belongs to the peptidase M24A family. Methionine aminopeptidase type 1 subfamily.</text>
</comment>
<feature type="domain" description="Peptidase M24" evidence="8">
    <location>
        <begin position="11"/>
        <end position="241"/>
    </location>
</feature>
<comment type="catalytic activity">
    <reaction evidence="6 7">
        <text>Release of N-terminal amino acids, preferentially methionine, from peptides and arylamides.</text>
        <dbReference type="EC" id="3.4.11.18"/>
    </reaction>
</comment>
<dbReference type="InterPro" id="IPR001714">
    <property type="entry name" value="Pept_M24_MAP"/>
</dbReference>
<dbReference type="PROSITE" id="PS00680">
    <property type="entry name" value="MAP_1"/>
    <property type="match status" value="1"/>
</dbReference>
<dbReference type="PANTHER" id="PTHR43330">
    <property type="entry name" value="METHIONINE AMINOPEPTIDASE"/>
    <property type="match status" value="1"/>
</dbReference>
<dbReference type="InterPro" id="IPR036005">
    <property type="entry name" value="Creatinase/aminopeptidase-like"/>
</dbReference>
<dbReference type="PRINTS" id="PR00599">
    <property type="entry name" value="MAPEPTIDASE"/>
</dbReference>
<dbReference type="Pfam" id="PF00557">
    <property type="entry name" value="Peptidase_M24"/>
    <property type="match status" value="1"/>
</dbReference>
<evidence type="ECO:0000256" key="7">
    <source>
        <dbReference type="RuleBase" id="RU003653"/>
    </source>
</evidence>
<accession>E5BIH0</accession>
<evidence type="ECO:0000256" key="1">
    <source>
        <dbReference type="ARBA" id="ARBA00002521"/>
    </source>
</evidence>
<sequence length="252" mass="27685">MILKNLEEIKEIEKANQIIARLYRDILPPYIKAGISTKELDKIVDDYIRSQGAIPGCIGVQGMYNEFPAATCISVNEEVVHGIPGDRILQEGDIVSVDTVTILNGYYGDSAYTYAVGEIDEESKKLLEVTKKSREIGIEQAIVGNRLGDIGHAIQKYVEKEGFSVVRDYAGHGVGLAMHEDPMVPNYGRAGRGLKIENGMVIAIEPMINVGTYKVVLHPDGWTVSTKDGKRSAHFEHSIAIVDGKPIILSEF</sequence>